<feature type="transmembrane region" description="Helical" evidence="6">
    <location>
        <begin position="148"/>
        <end position="168"/>
    </location>
</feature>
<feature type="transmembrane region" description="Helical" evidence="6">
    <location>
        <begin position="47"/>
        <end position="71"/>
    </location>
</feature>
<feature type="transmembrane region" description="Helical" evidence="6">
    <location>
        <begin position="12"/>
        <end position="35"/>
    </location>
</feature>
<sequence length="289" mass="31154">MKTKMKRLCVDVLIDLASGFCLTAAIYSFAVPAGFPMTGISGIAMILYQLLGTPIGTMNVVLNIPIALFCYRTLGKRFYLNSLKTILITSAVMDFLGPVFPVYQGEMLLAALAAGVLCGIGYGIVFLRNSSTGGVDFIMMTIRAHHPHFSLGNISFVMDTTVIAAGSWLLGSMNALICGVVMNYLNAAVLDKVVYGMRNGKLTMIITSAPEKVAGMIQEQIGRGTTILKGVGGYTGEKRQVVLCASNNKEMYDIKQKVHELDEDAFVIIVESNDVIGEGFRLPGDTNLL</sequence>
<protein>
    <submittedName>
        <fullName evidence="8">YitT family protein</fullName>
    </submittedName>
</protein>
<dbReference type="InterPro" id="IPR019264">
    <property type="entry name" value="DUF2179"/>
</dbReference>
<dbReference type="Pfam" id="PF10035">
    <property type="entry name" value="DUF2179"/>
    <property type="match status" value="1"/>
</dbReference>
<dbReference type="Pfam" id="PF02588">
    <property type="entry name" value="YitT_membrane"/>
    <property type="match status" value="1"/>
</dbReference>
<evidence type="ECO:0000256" key="4">
    <source>
        <dbReference type="ARBA" id="ARBA00022989"/>
    </source>
</evidence>
<keyword evidence="3 6" id="KW-0812">Transmembrane</keyword>
<keyword evidence="4 6" id="KW-1133">Transmembrane helix</keyword>
<feature type="transmembrane region" description="Helical" evidence="6">
    <location>
        <begin position="83"/>
        <end position="101"/>
    </location>
</feature>
<feature type="transmembrane region" description="Helical" evidence="6">
    <location>
        <begin position="174"/>
        <end position="195"/>
    </location>
</feature>
<dbReference type="GO" id="GO:0005886">
    <property type="term" value="C:plasma membrane"/>
    <property type="evidence" value="ECO:0007669"/>
    <property type="project" value="UniProtKB-SubCell"/>
</dbReference>
<dbReference type="EMBL" id="DVGK01000155">
    <property type="protein sequence ID" value="HIR14859.1"/>
    <property type="molecule type" value="Genomic_DNA"/>
</dbReference>
<keyword evidence="2" id="KW-1003">Cell membrane</keyword>
<evidence type="ECO:0000256" key="2">
    <source>
        <dbReference type="ARBA" id="ARBA00022475"/>
    </source>
</evidence>
<dbReference type="Proteomes" id="UP000886757">
    <property type="component" value="Unassembled WGS sequence"/>
</dbReference>
<dbReference type="Gene3D" id="3.30.70.120">
    <property type="match status" value="1"/>
</dbReference>
<dbReference type="InterPro" id="IPR051461">
    <property type="entry name" value="UPF0750_membrane"/>
</dbReference>
<reference evidence="8" key="1">
    <citation type="submission" date="2020-10" db="EMBL/GenBank/DDBJ databases">
        <authorList>
            <person name="Gilroy R."/>
        </authorList>
    </citation>
    <scope>NUCLEOTIDE SEQUENCE</scope>
    <source>
        <strain evidence="8">ChiSjej4B22-8148</strain>
    </source>
</reference>
<evidence type="ECO:0000256" key="3">
    <source>
        <dbReference type="ARBA" id="ARBA00022692"/>
    </source>
</evidence>
<comment type="subcellular location">
    <subcellularLocation>
        <location evidence="1">Cell membrane</location>
        <topology evidence="1">Multi-pass membrane protein</topology>
    </subcellularLocation>
</comment>
<dbReference type="PANTHER" id="PTHR33545:SF5">
    <property type="entry name" value="UPF0750 MEMBRANE PROTEIN YITT"/>
    <property type="match status" value="1"/>
</dbReference>
<keyword evidence="5 6" id="KW-0472">Membrane</keyword>
<reference evidence="8" key="2">
    <citation type="journal article" date="2021" name="PeerJ">
        <title>Extensive microbial diversity within the chicken gut microbiome revealed by metagenomics and culture.</title>
        <authorList>
            <person name="Gilroy R."/>
            <person name="Ravi A."/>
            <person name="Getino M."/>
            <person name="Pursley I."/>
            <person name="Horton D.L."/>
            <person name="Alikhan N.F."/>
            <person name="Baker D."/>
            <person name="Gharbi K."/>
            <person name="Hall N."/>
            <person name="Watson M."/>
            <person name="Adriaenssens E.M."/>
            <person name="Foster-Nyarko E."/>
            <person name="Jarju S."/>
            <person name="Secka A."/>
            <person name="Antonio M."/>
            <person name="Oren A."/>
            <person name="Chaudhuri R.R."/>
            <person name="La Ragione R."/>
            <person name="Hildebrand F."/>
            <person name="Pallen M.J."/>
        </authorList>
    </citation>
    <scope>NUCLEOTIDE SEQUENCE</scope>
    <source>
        <strain evidence="8">ChiSjej4B22-8148</strain>
    </source>
</reference>
<organism evidence="8 9">
    <name type="scientific">Candidatus Choladousia intestinavium</name>
    <dbReference type="NCBI Taxonomy" id="2840727"/>
    <lineage>
        <taxon>Bacteria</taxon>
        <taxon>Bacillati</taxon>
        <taxon>Bacillota</taxon>
        <taxon>Clostridia</taxon>
        <taxon>Lachnospirales</taxon>
        <taxon>Lachnospiraceae</taxon>
        <taxon>Lachnospiraceae incertae sedis</taxon>
        <taxon>Candidatus Choladousia</taxon>
    </lineage>
</organism>
<dbReference type="InterPro" id="IPR015867">
    <property type="entry name" value="N-reg_PII/ATP_PRibTrfase_C"/>
</dbReference>
<proteinExistence type="predicted"/>
<feature type="transmembrane region" description="Helical" evidence="6">
    <location>
        <begin position="107"/>
        <end position="127"/>
    </location>
</feature>
<dbReference type="PIRSF" id="PIRSF006483">
    <property type="entry name" value="Membrane_protein_YitT"/>
    <property type="match status" value="1"/>
</dbReference>
<evidence type="ECO:0000259" key="7">
    <source>
        <dbReference type="Pfam" id="PF10035"/>
    </source>
</evidence>
<accession>A0A9D1AGC0</accession>
<dbReference type="CDD" id="cd16380">
    <property type="entry name" value="YitT_C"/>
    <property type="match status" value="1"/>
</dbReference>
<feature type="domain" description="DUF2179" evidence="7">
    <location>
        <begin position="223"/>
        <end position="277"/>
    </location>
</feature>
<comment type="caution">
    <text evidence="8">The sequence shown here is derived from an EMBL/GenBank/DDBJ whole genome shotgun (WGS) entry which is preliminary data.</text>
</comment>
<evidence type="ECO:0000256" key="6">
    <source>
        <dbReference type="SAM" id="Phobius"/>
    </source>
</evidence>
<gene>
    <name evidence="8" type="ORF">IAB31_13170</name>
</gene>
<evidence type="ECO:0000256" key="1">
    <source>
        <dbReference type="ARBA" id="ARBA00004651"/>
    </source>
</evidence>
<dbReference type="AlphaFoldDB" id="A0A9D1AGC0"/>
<evidence type="ECO:0000313" key="9">
    <source>
        <dbReference type="Proteomes" id="UP000886757"/>
    </source>
</evidence>
<evidence type="ECO:0000256" key="5">
    <source>
        <dbReference type="ARBA" id="ARBA00023136"/>
    </source>
</evidence>
<dbReference type="InterPro" id="IPR003740">
    <property type="entry name" value="YitT"/>
</dbReference>
<dbReference type="PANTHER" id="PTHR33545">
    <property type="entry name" value="UPF0750 MEMBRANE PROTEIN YITT-RELATED"/>
    <property type="match status" value="1"/>
</dbReference>
<evidence type="ECO:0000313" key="8">
    <source>
        <dbReference type="EMBL" id="HIR14859.1"/>
    </source>
</evidence>
<name>A0A9D1AGC0_9FIRM</name>